<evidence type="ECO:0000313" key="1">
    <source>
        <dbReference type="EMBL" id="KAK7685517.1"/>
    </source>
</evidence>
<dbReference type="EMBL" id="JASBNA010000020">
    <property type="protein sequence ID" value="KAK7685517.1"/>
    <property type="molecule type" value="Genomic_DNA"/>
</dbReference>
<keyword evidence="2" id="KW-1185">Reference proteome</keyword>
<sequence length="72" mass="8011">MNVHLNIPPSRPIRLKGFLHFAVGVRAWRQGVPFACVIASFHVPTSISSVEHSGTAARHTYTPRLRHTAKKV</sequence>
<dbReference type="Proteomes" id="UP001385951">
    <property type="component" value="Unassembled WGS sequence"/>
</dbReference>
<evidence type="ECO:0000313" key="2">
    <source>
        <dbReference type="Proteomes" id="UP001385951"/>
    </source>
</evidence>
<protein>
    <submittedName>
        <fullName evidence="1">Uncharacterized protein</fullName>
    </submittedName>
</protein>
<gene>
    <name evidence="1" type="ORF">QCA50_011383</name>
</gene>
<dbReference type="AlphaFoldDB" id="A0AAW0G1Z0"/>
<organism evidence="1 2">
    <name type="scientific">Cerrena zonata</name>
    <dbReference type="NCBI Taxonomy" id="2478898"/>
    <lineage>
        <taxon>Eukaryota</taxon>
        <taxon>Fungi</taxon>
        <taxon>Dikarya</taxon>
        <taxon>Basidiomycota</taxon>
        <taxon>Agaricomycotina</taxon>
        <taxon>Agaricomycetes</taxon>
        <taxon>Polyporales</taxon>
        <taxon>Cerrenaceae</taxon>
        <taxon>Cerrena</taxon>
    </lineage>
</organism>
<proteinExistence type="predicted"/>
<accession>A0AAW0G1Z0</accession>
<reference evidence="1 2" key="1">
    <citation type="submission" date="2022-09" db="EMBL/GenBank/DDBJ databases">
        <authorList>
            <person name="Palmer J.M."/>
        </authorList>
    </citation>
    <scope>NUCLEOTIDE SEQUENCE [LARGE SCALE GENOMIC DNA]</scope>
    <source>
        <strain evidence="1 2">DSM 7382</strain>
    </source>
</reference>
<comment type="caution">
    <text evidence="1">The sequence shown here is derived from an EMBL/GenBank/DDBJ whole genome shotgun (WGS) entry which is preliminary data.</text>
</comment>
<name>A0AAW0G1Z0_9APHY</name>